<reference evidence="2" key="1">
    <citation type="submission" date="2023-07" db="EMBL/GenBank/DDBJ databases">
        <authorList>
            <consortium name="AG Swart"/>
            <person name="Singh M."/>
            <person name="Singh A."/>
            <person name="Seah K."/>
            <person name="Emmerich C."/>
        </authorList>
    </citation>
    <scope>NUCLEOTIDE SEQUENCE</scope>
    <source>
        <strain evidence="2">DP1</strain>
    </source>
</reference>
<evidence type="ECO:0000256" key="1">
    <source>
        <dbReference type="SAM" id="MobiDB-lite"/>
    </source>
</evidence>
<dbReference type="AlphaFoldDB" id="A0AAD1UE87"/>
<comment type="caution">
    <text evidence="2">The sequence shown here is derived from an EMBL/GenBank/DDBJ whole genome shotgun (WGS) entry which is preliminary data.</text>
</comment>
<dbReference type="EMBL" id="CAMPGE010006340">
    <property type="protein sequence ID" value="CAI2365184.1"/>
    <property type="molecule type" value="Genomic_DNA"/>
</dbReference>
<feature type="compositionally biased region" description="Polar residues" evidence="1">
    <location>
        <begin position="423"/>
        <end position="433"/>
    </location>
</feature>
<gene>
    <name evidence="2" type="ORF">ECRASSUSDP1_LOCUS6534</name>
</gene>
<evidence type="ECO:0000313" key="3">
    <source>
        <dbReference type="Proteomes" id="UP001295684"/>
    </source>
</evidence>
<feature type="region of interest" description="Disordered" evidence="1">
    <location>
        <begin position="357"/>
        <end position="395"/>
    </location>
</feature>
<sequence length="536" mass="61970">MQAVDPVNDWRDTVQNYHMSKTNLQFNQEPVKHVRHHEIKKIETMYNPILQKYSDSSVENQVKQAENDNLIDTLAKNKDRALRYEQTFDVINFDDKLKGLENQEGYPKPKPKNTNIVGGTKTFTEYNILSNLSFNEHHYLPPEERPKAPSDDKEKVTKKVTKTGLRDYNIITNRYLELNDEKVVVDKEIERLNAAKKYWKTHDYDPVNTQYYDPDKEQEFVDEREHNAKIHGQDWVQKLPKSWKEEGGLYNPINGKIEDEKRLWERDLKEKNKRKRYEKRYDMERHARKVGLGEDERQQKISLNKVNIQRFRDTTERGFDILTNKQFNNPVDEGSKTLHEPFVKPPASTWTKIKASGSNAFDSFDPQGDQQIQDGRNPSNSNAFEENTASGDLNDRAYDSQHFEFSNTQVIERRSKRLMKGNRTLTNFNSSATPKGPENKAKSDLQSDITNKEIKDISPAIIEKPQAPNKKIETNQAALRKSSNRGRLSSQNIGQAKSTASTAGAKIVSSKPESKRSSVLFSGREIRTGAFQKMKS</sequence>
<feature type="compositionally biased region" description="Polar residues" evidence="1">
    <location>
        <begin position="368"/>
        <end position="391"/>
    </location>
</feature>
<dbReference type="Proteomes" id="UP001295684">
    <property type="component" value="Unassembled WGS sequence"/>
</dbReference>
<proteinExistence type="predicted"/>
<feature type="compositionally biased region" description="Polar residues" evidence="1">
    <location>
        <begin position="485"/>
        <end position="502"/>
    </location>
</feature>
<feature type="region of interest" description="Disordered" evidence="1">
    <location>
        <begin position="421"/>
        <end position="445"/>
    </location>
</feature>
<organism evidence="2 3">
    <name type="scientific">Euplotes crassus</name>
    <dbReference type="NCBI Taxonomy" id="5936"/>
    <lineage>
        <taxon>Eukaryota</taxon>
        <taxon>Sar</taxon>
        <taxon>Alveolata</taxon>
        <taxon>Ciliophora</taxon>
        <taxon>Intramacronucleata</taxon>
        <taxon>Spirotrichea</taxon>
        <taxon>Hypotrichia</taxon>
        <taxon>Euplotida</taxon>
        <taxon>Euplotidae</taxon>
        <taxon>Moneuplotes</taxon>
    </lineage>
</organism>
<feature type="region of interest" description="Disordered" evidence="1">
    <location>
        <begin position="476"/>
        <end position="521"/>
    </location>
</feature>
<keyword evidence="3" id="KW-1185">Reference proteome</keyword>
<protein>
    <submittedName>
        <fullName evidence="2">Uncharacterized protein</fullName>
    </submittedName>
</protein>
<evidence type="ECO:0000313" key="2">
    <source>
        <dbReference type="EMBL" id="CAI2365184.1"/>
    </source>
</evidence>
<name>A0AAD1UE87_EUPCR</name>
<accession>A0AAD1UE87</accession>